<feature type="compositionally biased region" description="Acidic residues" evidence="14">
    <location>
        <begin position="16"/>
        <end position="31"/>
    </location>
</feature>
<evidence type="ECO:0000256" key="13">
    <source>
        <dbReference type="RuleBase" id="RU000679"/>
    </source>
</evidence>
<evidence type="ECO:0000313" key="16">
    <source>
        <dbReference type="Proteomes" id="UP001177023"/>
    </source>
</evidence>
<evidence type="ECO:0000256" key="5">
    <source>
        <dbReference type="ARBA" id="ARBA00022692"/>
    </source>
</evidence>
<protein>
    <submittedName>
        <fullName evidence="15">Uncharacterized protein</fullName>
    </submittedName>
</protein>
<dbReference type="GO" id="GO:0005886">
    <property type="term" value="C:plasma membrane"/>
    <property type="evidence" value="ECO:0007669"/>
    <property type="project" value="TreeGrafter"/>
</dbReference>
<sequence length="168" mass="18536">MAAPELRKRHASLTDDSSDDSLDEREMDQMVDEMHKEGEDNENQSRWSKVKACCKEWGQTSSCHGVPHMAQAHTVAAASHRIPSISAVRCDCVGCHPVFAACGFVYLFSSTLIQYLSFGKIVMLNLGMESANFPSVTFCNINPYKLSKIKGVQELNALLTVYENAGTT</sequence>
<comment type="subcellular location">
    <subcellularLocation>
        <location evidence="1">Membrane</location>
        <topology evidence="1">Multi-pass membrane protein</topology>
    </subcellularLocation>
</comment>
<evidence type="ECO:0000256" key="2">
    <source>
        <dbReference type="ARBA" id="ARBA00007193"/>
    </source>
</evidence>
<proteinExistence type="inferred from homology"/>
<comment type="similarity">
    <text evidence="2 13">Belongs to the amiloride-sensitive sodium channel (TC 1.A.6) family.</text>
</comment>
<keyword evidence="7" id="KW-0915">Sodium</keyword>
<dbReference type="EMBL" id="CATQJA010002574">
    <property type="protein sequence ID" value="CAJ0571605.1"/>
    <property type="molecule type" value="Genomic_DNA"/>
</dbReference>
<dbReference type="InterPro" id="IPR001873">
    <property type="entry name" value="ENaC"/>
</dbReference>
<keyword evidence="8 13" id="KW-0406">Ion transport</keyword>
<keyword evidence="16" id="KW-1185">Reference proteome</keyword>
<comment type="caution">
    <text evidence="15">The sequence shown here is derived from an EMBL/GenBank/DDBJ whole genome shotgun (WGS) entry which is preliminary data.</text>
</comment>
<evidence type="ECO:0000313" key="15">
    <source>
        <dbReference type="EMBL" id="CAJ0571605.1"/>
    </source>
</evidence>
<keyword evidence="9" id="KW-0472">Membrane</keyword>
<dbReference type="PANTHER" id="PTHR11690:SF248">
    <property type="entry name" value="PICKPOCKET 17, ISOFORM A"/>
    <property type="match status" value="1"/>
</dbReference>
<keyword evidence="10" id="KW-0325">Glycoprotein</keyword>
<dbReference type="AlphaFoldDB" id="A0AA36CML6"/>
<evidence type="ECO:0000256" key="10">
    <source>
        <dbReference type="ARBA" id="ARBA00023180"/>
    </source>
</evidence>
<feature type="region of interest" description="Disordered" evidence="14">
    <location>
        <begin position="1"/>
        <end position="44"/>
    </location>
</feature>
<evidence type="ECO:0000256" key="11">
    <source>
        <dbReference type="ARBA" id="ARBA00023201"/>
    </source>
</evidence>
<evidence type="ECO:0000256" key="6">
    <source>
        <dbReference type="ARBA" id="ARBA00022989"/>
    </source>
</evidence>
<keyword evidence="6" id="KW-1133">Transmembrane helix</keyword>
<evidence type="ECO:0000256" key="8">
    <source>
        <dbReference type="ARBA" id="ARBA00023065"/>
    </source>
</evidence>
<reference evidence="15" key="1">
    <citation type="submission" date="2023-06" db="EMBL/GenBank/DDBJ databases">
        <authorList>
            <person name="Delattre M."/>
        </authorList>
    </citation>
    <scope>NUCLEOTIDE SEQUENCE</scope>
    <source>
        <strain evidence="15">AF72</strain>
    </source>
</reference>
<keyword evidence="4 13" id="KW-0894">Sodium channel</keyword>
<dbReference type="PANTHER" id="PTHR11690">
    <property type="entry name" value="AMILORIDE-SENSITIVE SODIUM CHANNEL-RELATED"/>
    <property type="match status" value="1"/>
</dbReference>
<gene>
    <name evidence="15" type="ORF">MSPICULIGERA_LOCUS10007</name>
</gene>
<keyword evidence="5 13" id="KW-0812">Transmembrane</keyword>
<evidence type="ECO:0000256" key="12">
    <source>
        <dbReference type="ARBA" id="ARBA00023303"/>
    </source>
</evidence>
<feature type="non-terminal residue" evidence="15">
    <location>
        <position position="1"/>
    </location>
</feature>
<keyword evidence="11 13" id="KW-0739">Sodium transport</keyword>
<dbReference type="Proteomes" id="UP001177023">
    <property type="component" value="Unassembled WGS sequence"/>
</dbReference>
<dbReference type="Pfam" id="PF00858">
    <property type="entry name" value="ASC"/>
    <property type="match status" value="1"/>
</dbReference>
<evidence type="ECO:0000256" key="4">
    <source>
        <dbReference type="ARBA" id="ARBA00022461"/>
    </source>
</evidence>
<evidence type="ECO:0000256" key="9">
    <source>
        <dbReference type="ARBA" id="ARBA00023136"/>
    </source>
</evidence>
<keyword evidence="12 13" id="KW-0407">Ion channel</keyword>
<evidence type="ECO:0000256" key="7">
    <source>
        <dbReference type="ARBA" id="ARBA00023053"/>
    </source>
</evidence>
<organism evidence="15 16">
    <name type="scientific">Mesorhabditis spiculigera</name>
    <dbReference type="NCBI Taxonomy" id="96644"/>
    <lineage>
        <taxon>Eukaryota</taxon>
        <taxon>Metazoa</taxon>
        <taxon>Ecdysozoa</taxon>
        <taxon>Nematoda</taxon>
        <taxon>Chromadorea</taxon>
        <taxon>Rhabditida</taxon>
        <taxon>Rhabditina</taxon>
        <taxon>Rhabditomorpha</taxon>
        <taxon>Rhabditoidea</taxon>
        <taxon>Rhabditidae</taxon>
        <taxon>Mesorhabditinae</taxon>
        <taxon>Mesorhabditis</taxon>
    </lineage>
</organism>
<keyword evidence="3 13" id="KW-0813">Transport</keyword>
<evidence type="ECO:0000256" key="3">
    <source>
        <dbReference type="ARBA" id="ARBA00022448"/>
    </source>
</evidence>
<evidence type="ECO:0000256" key="1">
    <source>
        <dbReference type="ARBA" id="ARBA00004141"/>
    </source>
</evidence>
<dbReference type="GO" id="GO:0015280">
    <property type="term" value="F:ligand-gated sodium channel activity"/>
    <property type="evidence" value="ECO:0007669"/>
    <property type="project" value="TreeGrafter"/>
</dbReference>
<accession>A0AA36CML6</accession>
<name>A0AA36CML6_9BILA</name>
<evidence type="ECO:0000256" key="14">
    <source>
        <dbReference type="SAM" id="MobiDB-lite"/>
    </source>
</evidence>